<evidence type="ECO:0000313" key="7">
    <source>
        <dbReference type="EMBL" id="QCE06129.1"/>
    </source>
</evidence>
<dbReference type="OrthoDB" id="288590at2759"/>
<dbReference type="FunFam" id="2.60.120.330:FF:000012">
    <property type="entry name" value="Gibberellin 20 oxidase 1"/>
    <property type="match status" value="1"/>
</dbReference>
<dbReference type="InterPro" id="IPR026992">
    <property type="entry name" value="DIOX_N"/>
</dbReference>
<dbReference type="SUPFAM" id="SSF51197">
    <property type="entry name" value="Clavaminate synthase-like"/>
    <property type="match status" value="1"/>
</dbReference>
<protein>
    <submittedName>
        <fullName evidence="7">Isopenicillin N synthase-like</fullName>
    </submittedName>
</protein>
<dbReference type="EMBL" id="CP039353">
    <property type="protein sequence ID" value="QCE06129.1"/>
    <property type="molecule type" value="Genomic_DNA"/>
</dbReference>
<dbReference type="Pfam" id="PF14226">
    <property type="entry name" value="DIOX_N"/>
    <property type="match status" value="1"/>
</dbReference>
<dbReference type="PANTHER" id="PTHR10209:SF833">
    <property type="entry name" value="GIBBERELLIN 2-BETA-DIOXYGENASE"/>
    <property type="match status" value="1"/>
</dbReference>
<dbReference type="Proteomes" id="UP000501690">
    <property type="component" value="Linkage Group LG9"/>
</dbReference>
<dbReference type="Gramene" id="Vigun02g012300.1.v1.2">
    <property type="protein sequence ID" value="Vigun02g012300.1.v1.2"/>
    <property type="gene ID" value="Vigun02g012300.v1.2"/>
</dbReference>
<comment type="similarity">
    <text evidence="1 5">Belongs to the iron/ascorbate-dependent oxidoreductase family.</text>
</comment>
<dbReference type="Gene3D" id="2.60.120.330">
    <property type="entry name" value="B-lactam Antibiotic, Isopenicillin N Synthase, Chain"/>
    <property type="match status" value="1"/>
</dbReference>
<dbReference type="PROSITE" id="PS51471">
    <property type="entry name" value="FE2OG_OXY"/>
    <property type="match status" value="1"/>
</dbReference>
<keyword evidence="3 5" id="KW-0560">Oxidoreductase</keyword>
<keyword evidence="2 5" id="KW-0479">Metal-binding</keyword>
<proteinExistence type="inferred from homology"/>
<gene>
    <name evidence="7" type="ORF">DEO72_LG9g1140</name>
</gene>
<keyword evidence="8" id="KW-1185">Reference proteome</keyword>
<dbReference type="GO" id="GO:0051213">
    <property type="term" value="F:dioxygenase activity"/>
    <property type="evidence" value="ECO:0007669"/>
    <property type="project" value="UniProtKB-ARBA"/>
</dbReference>
<evidence type="ECO:0000256" key="2">
    <source>
        <dbReference type="ARBA" id="ARBA00022723"/>
    </source>
</evidence>
<sequence>MGEIDPAFIQTAENRPKLGIIEEESIPVIDLSPLFCASCSSFEEVVRQIGSACREWGFFQVINHGIPVESRQKMEAEARKFFHQSKEQKNEVRRDSVHVIGYFDSELTRNVRDWKEVFDYTVEEPTLVPASPHPHHHTITHWYNKWPHYPPHLREALEEYGEQMEELALKLMELIALSLGLAPKRFHGFFKDQTSWIRVNFYPPCPSPHLVLGCGRHKDSGALTVLAQDDVSGLEVKRKSDGQWVRVKPPPNSYIINVGAVIEVWSNETYESVEHRVVLNTEKERLSYPFFLTPAHYTMVQPLEELVNDQNPPKYRPYNWGKFFVTRKRSNFVNLNVENIQIDDFKIN</sequence>
<dbReference type="AlphaFoldDB" id="A0A4D6N122"/>
<dbReference type="InterPro" id="IPR044861">
    <property type="entry name" value="IPNS-like_FE2OG_OXY"/>
</dbReference>
<organism evidence="7 8">
    <name type="scientific">Vigna unguiculata</name>
    <name type="common">Cowpea</name>
    <dbReference type="NCBI Taxonomy" id="3917"/>
    <lineage>
        <taxon>Eukaryota</taxon>
        <taxon>Viridiplantae</taxon>
        <taxon>Streptophyta</taxon>
        <taxon>Embryophyta</taxon>
        <taxon>Tracheophyta</taxon>
        <taxon>Spermatophyta</taxon>
        <taxon>Magnoliopsida</taxon>
        <taxon>eudicotyledons</taxon>
        <taxon>Gunneridae</taxon>
        <taxon>Pentapetalae</taxon>
        <taxon>rosids</taxon>
        <taxon>fabids</taxon>
        <taxon>Fabales</taxon>
        <taxon>Fabaceae</taxon>
        <taxon>Papilionoideae</taxon>
        <taxon>50 kb inversion clade</taxon>
        <taxon>NPAAA clade</taxon>
        <taxon>indigoferoid/millettioid clade</taxon>
        <taxon>Phaseoleae</taxon>
        <taxon>Vigna</taxon>
    </lineage>
</organism>
<evidence type="ECO:0000313" key="8">
    <source>
        <dbReference type="Proteomes" id="UP000501690"/>
    </source>
</evidence>
<reference evidence="7 8" key="1">
    <citation type="submission" date="2019-04" db="EMBL/GenBank/DDBJ databases">
        <title>An improved genome assembly and genetic linkage map for asparagus bean, Vigna unguiculata ssp. sesquipedialis.</title>
        <authorList>
            <person name="Xia Q."/>
            <person name="Zhang R."/>
            <person name="Dong Y."/>
        </authorList>
    </citation>
    <scope>NUCLEOTIDE SEQUENCE [LARGE SCALE GENOMIC DNA]</scope>
    <source>
        <tissue evidence="7">Leaf</tissue>
    </source>
</reference>
<feature type="domain" description="Fe2OG dioxygenase" evidence="6">
    <location>
        <begin position="193"/>
        <end position="294"/>
    </location>
</feature>
<dbReference type="PRINTS" id="PR00682">
    <property type="entry name" value="IPNSYNTHASE"/>
</dbReference>
<evidence type="ECO:0000256" key="5">
    <source>
        <dbReference type="RuleBase" id="RU003682"/>
    </source>
</evidence>
<dbReference type="Pfam" id="PF03171">
    <property type="entry name" value="2OG-FeII_Oxy"/>
    <property type="match status" value="1"/>
</dbReference>
<name>A0A4D6N122_VIGUN</name>
<accession>A0A4D6N122</accession>
<dbReference type="InterPro" id="IPR005123">
    <property type="entry name" value="Oxoglu/Fe-dep_dioxygenase_dom"/>
</dbReference>
<evidence type="ECO:0000256" key="4">
    <source>
        <dbReference type="ARBA" id="ARBA00023004"/>
    </source>
</evidence>
<evidence type="ECO:0000256" key="1">
    <source>
        <dbReference type="ARBA" id="ARBA00008056"/>
    </source>
</evidence>
<dbReference type="PANTHER" id="PTHR10209">
    <property type="entry name" value="OXIDOREDUCTASE, 2OG-FE II OXYGENASE FAMILY PROTEIN"/>
    <property type="match status" value="1"/>
</dbReference>
<evidence type="ECO:0000256" key="3">
    <source>
        <dbReference type="ARBA" id="ARBA00023002"/>
    </source>
</evidence>
<keyword evidence="4 5" id="KW-0408">Iron</keyword>
<dbReference type="InterPro" id="IPR027443">
    <property type="entry name" value="IPNS-like_sf"/>
</dbReference>
<evidence type="ECO:0000259" key="6">
    <source>
        <dbReference type="PROSITE" id="PS51471"/>
    </source>
</evidence>
<dbReference type="GO" id="GO:0046872">
    <property type="term" value="F:metal ion binding"/>
    <property type="evidence" value="ECO:0007669"/>
    <property type="project" value="UniProtKB-KW"/>
</dbReference>